<dbReference type="GO" id="GO:0047223">
    <property type="term" value="F:beta-1,3-galactosyl-O-glycosyl-glycoprotein beta-1,3-N-acetylglucosaminyltransferase activity"/>
    <property type="evidence" value="ECO:0007669"/>
    <property type="project" value="TreeGrafter"/>
</dbReference>
<dbReference type="InterPro" id="IPR029044">
    <property type="entry name" value="Nucleotide-diphossugar_trans"/>
</dbReference>
<organism evidence="1 2">
    <name type="scientific">Adineta steineri</name>
    <dbReference type="NCBI Taxonomy" id="433720"/>
    <lineage>
        <taxon>Eukaryota</taxon>
        <taxon>Metazoa</taxon>
        <taxon>Spiralia</taxon>
        <taxon>Gnathifera</taxon>
        <taxon>Rotifera</taxon>
        <taxon>Eurotatoria</taxon>
        <taxon>Bdelloidea</taxon>
        <taxon>Adinetida</taxon>
        <taxon>Adinetidae</taxon>
        <taxon>Adineta</taxon>
    </lineage>
</organism>
<gene>
    <name evidence="1" type="ORF">OXD698_LOCUS51592</name>
</gene>
<evidence type="ECO:0000313" key="1">
    <source>
        <dbReference type="EMBL" id="CAF4403429.1"/>
    </source>
</evidence>
<reference evidence="1" key="1">
    <citation type="submission" date="2021-02" db="EMBL/GenBank/DDBJ databases">
        <authorList>
            <person name="Nowell W R."/>
        </authorList>
    </citation>
    <scope>NUCLEOTIDE SEQUENCE</scope>
</reference>
<dbReference type="PANTHER" id="PTHR46396">
    <property type="entry name" value="PROTEIN O-LINKED-MANNOSE BETA-1,2-N-ACETYLGLUCOSAMINYLTRANSFERASE 1"/>
    <property type="match status" value="1"/>
</dbReference>
<dbReference type="AlphaFoldDB" id="A0A820PI44"/>
<dbReference type="GO" id="GO:0000139">
    <property type="term" value="C:Golgi membrane"/>
    <property type="evidence" value="ECO:0007669"/>
    <property type="project" value="TreeGrafter"/>
</dbReference>
<dbReference type="Proteomes" id="UP000663844">
    <property type="component" value="Unassembled WGS sequence"/>
</dbReference>
<evidence type="ECO:0000313" key="2">
    <source>
        <dbReference type="Proteomes" id="UP000663844"/>
    </source>
</evidence>
<dbReference type="InterPro" id="IPR052463">
    <property type="entry name" value="O-linked_mannose_GnT"/>
</dbReference>
<feature type="non-terminal residue" evidence="1">
    <location>
        <position position="86"/>
    </location>
</feature>
<protein>
    <submittedName>
        <fullName evidence="1">Uncharacterized protein</fullName>
    </submittedName>
</protein>
<accession>A0A820PI44</accession>
<proteinExistence type="predicted"/>
<dbReference type="Gene3D" id="3.90.550.10">
    <property type="entry name" value="Spore Coat Polysaccharide Biosynthesis Protein SpsA, Chain A"/>
    <property type="match status" value="1"/>
</dbReference>
<sequence length="86" mass="10578">SIELIYRVDQFYGLGYLLRRSFYEKNMKDSFKECCSKRVWDKWKFPNTPSFLMPDISRTFRRPLHGNRNNSEYVETLFNQKRRTNL</sequence>
<dbReference type="GO" id="GO:0016266">
    <property type="term" value="P:protein O-linked glycosylation via N-acetyl-galactosamine"/>
    <property type="evidence" value="ECO:0007669"/>
    <property type="project" value="TreeGrafter"/>
</dbReference>
<name>A0A820PI44_9BILA</name>
<dbReference type="EMBL" id="CAJOAZ010026689">
    <property type="protein sequence ID" value="CAF4403429.1"/>
    <property type="molecule type" value="Genomic_DNA"/>
</dbReference>
<dbReference type="PANTHER" id="PTHR46396:SF2">
    <property type="entry name" value="ILEI_PANDER DOMAIN-CONTAINING PROTEIN"/>
    <property type="match status" value="1"/>
</dbReference>
<comment type="caution">
    <text evidence="1">The sequence shown here is derived from an EMBL/GenBank/DDBJ whole genome shotgun (WGS) entry which is preliminary data.</text>
</comment>